<protein>
    <recommendedName>
        <fullName evidence="4">DUF4398 domain-containing protein</fullName>
    </recommendedName>
</protein>
<organism evidence="2 3">
    <name type="scientific">Candidatus Marimicrobium litorale</name>
    <dbReference type="NCBI Taxonomy" id="2518991"/>
    <lineage>
        <taxon>Bacteria</taxon>
        <taxon>Pseudomonadati</taxon>
        <taxon>Pseudomonadota</taxon>
        <taxon>Gammaproteobacteria</taxon>
        <taxon>Cellvibrionales</taxon>
        <taxon>Halieaceae</taxon>
        <taxon>Marimicrobium</taxon>
    </lineage>
</organism>
<accession>A0ABT3T365</accession>
<evidence type="ECO:0000256" key="1">
    <source>
        <dbReference type="SAM" id="MobiDB-lite"/>
    </source>
</evidence>
<evidence type="ECO:0000313" key="2">
    <source>
        <dbReference type="EMBL" id="MCX2976707.1"/>
    </source>
</evidence>
<feature type="region of interest" description="Disordered" evidence="1">
    <location>
        <begin position="156"/>
        <end position="178"/>
    </location>
</feature>
<keyword evidence="3" id="KW-1185">Reference proteome</keyword>
<sequence length="178" mass="20039">MMALRVIVVILPLWSNALKDKKRKEASIMGNRMGRLTCVFAFMSIALGCASPQTQVNKAFESARKEAGNCAMEQRQSYYKQALCIDVAYKSAVPADYKQWSQLDQTLDDTVKLGRYADQTNMTRKDFDLGIKQLWQDSPSGQAAYFQQLEAERSEAVDEYIEQHNKSRNLPPPSGTGS</sequence>
<reference evidence="2" key="1">
    <citation type="submission" date="2019-02" db="EMBL/GenBank/DDBJ databases">
        <authorList>
            <person name="Li S.-H."/>
        </authorList>
    </citation>
    <scope>NUCLEOTIDE SEQUENCE</scope>
    <source>
        <strain evidence="2">IMCC11814</strain>
    </source>
</reference>
<evidence type="ECO:0008006" key="4">
    <source>
        <dbReference type="Google" id="ProtNLM"/>
    </source>
</evidence>
<feature type="compositionally biased region" description="Basic and acidic residues" evidence="1">
    <location>
        <begin position="156"/>
        <end position="165"/>
    </location>
</feature>
<gene>
    <name evidence="2" type="ORF">EYC82_05010</name>
</gene>
<evidence type="ECO:0000313" key="3">
    <source>
        <dbReference type="Proteomes" id="UP001143304"/>
    </source>
</evidence>
<proteinExistence type="predicted"/>
<name>A0ABT3T365_9GAMM</name>
<dbReference type="Proteomes" id="UP001143304">
    <property type="component" value="Unassembled WGS sequence"/>
</dbReference>
<comment type="caution">
    <text evidence="2">The sequence shown here is derived from an EMBL/GenBank/DDBJ whole genome shotgun (WGS) entry which is preliminary data.</text>
</comment>
<dbReference type="EMBL" id="SHNO01000001">
    <property type="protein sequence ID" value="MCX2976707.1"/>
    <property type="molecule type" value="Genomic_DNA"/>
</dbReference>
<dbReference type="RefSeq" id="WP_279248448.1">
    <property type="nucleotide sequence ID" value="NZ_SHNO01000001.1"/>
</dbReference>